<gene>
    <name evidence="3" type="ORF">WMO24_02675</name>
</gene>
<keyword evidence="4" id="KW-1185">Reference proteome</keyword>
<sequence>MRNRFSKAVCVLALVFLAACAPAVPSSSVPVPASSAPQPEETDPQPAAQTAGPLRFYDLKDGSANEDGYYQILTNPAGTSVLTCTDFASGQRRILCGRSGCVHTDETCPAFVCTSAGQPRLVAQQNRVVLVHPRLPALGRTPPTPARVEVRATDGTGSRTVVTFEPDEAPGLYCAADHDNLYTLIDTLSDGGSVRDRRLARVHLDDGTVETLARLSHPRDNVMIQGVFENRVVMKRIFEGGLSRQVPTEEWDAKINSQIHSLFFIDDQGQEHTLVHWRQYQAAGFVYGDACYLFYENGDLHKADFSTGRDTVLASFGSQWGKNFVDCPAKIGDMLVIEMRPRDSLPGQTTVSRFAVDTVQGGATPLPQQILWEGWRQPVPILYADDRWVLAVWGTRPAAAGEFGQWNGQCPVWGVLDAEDFLAGNRFA</sequence>
<evidence type="ECO:0008006" key="5">
    <source>
        <dbReference type="Google" id="ProtNLM"/>
    </source>
</evidence>
<name>A0ABV1GC81_9FIRM</name>
<dbReference type="RefSeq" id="WP_349214746.1">
    <property type="nucleotide sequence ID" value="NZ_JBBMFA010000050.1"/>
</dbReference>
<dbReference type="Proteomes" id="UP001477672">
    <property type="component" value="Unassembled WGS sequence"/>
</dbReference>
<reference evidence="3 4" key="1">
    <citation type="submission" date="2024-03" db="EMBL/GenBank/DDBJ databases">
        <title>Human intestinal bacterial collection.</title>
        <authorList>
            <person name="Pauvert C."/>
            <person name="Hitch T.C.A."/>
            <person name="Clavel T."/>
        </authorList>
    </citation>
    <scope>NUCLEOTIDE SEQUENCE [LARGE SCALE GENOMIC DNA]</scope>
    <source>
        <strain evidence="3 4">CLA-JM-H11</strain>
    </source>
</reference>
<accession>A0ABV1GC81</accession>
<feature type="chain" id="PRO_5046907578" description="Lipoprotein" evidence="2">
    <location>
        <begin position="24"/>
        <end position="428"/>
    </location>
</feature>
<evidence type="ECO:0000256" key="2">
    <source>
        <dbReference type="SAM" id="SignalP"/>
    </source>
</evidence>
<keyword evidence="2" id="KW-0732">Signal</keyword>
<protein>
    <recommendedName>
        <fullName evidence="5">Lipoprotein</fullName>
    </recommendedName>
</protein>
<evidence type="ECO:0000313" key="3">
    <source>
        <dbReference type="EMBL" id="MEQ2519346.1"/>
    </source>
</evidence>
<proteinExistence type="predicted"/>
<dbReference type="EMBL" id="JBBMFA010000050">
    <property type="protein sequence ID" value="MEQ2519346.1"/>
    <property type="molecule type" value="Genomic_DNA"/>
</dbReference>
<dbReference type="PROSITE" id="PS51257">
    <property type="entry name" value="PROKAR_LIPOPROTEIN"/>
    <property type="match status" value="1"/>
</dbReference>
<organism evidence="3 4">
    <name type="scientific">Ruthenibacterium intestinale</name>
    <dbReference type="NCBI Taxonomy" id="3133163"/>
    <lineage>
        <taxon>Bacteria</taxon>
        <taxon>Bacillati</taxon>
        <taxon>Bacillota</taxon>
        <taxon>Clostridia</taxon>
        <taxon>Eubacteriales</taxon>
        <taxon>Oscillospiraceae</taxon>
        <taxon>Ruthenibacterium</taxon>
    </lineage>
</organism>
<evidence type="ECO:0000256" key="1">
    <source>
        <dbReference type="SAM" id="MobiDB-lite"/>
    </source>
</evidence>
<comment type="caution">
    <text evidence="3">The sequence shown here is derived from an EMBL/GenBank/DDBJ whole genome shotgun (WGS) entry which is preliminary data.</text>
</comment>
<evidence type="ECO:0000313" key="4">
    <source>
        <dbReference type="Proteomes" id="UP001477672"/>
    </source>
</evidence>
<feature type="region of interest" description="Disordered" evidence="1">
    <location>
        <begin position="30"/>
        <end position="52"/>
    </location>
</feature>
<feature type="signal peptide" evidence="2">
    <location>
        <begin position="1"/>
        <end position="23"/>
    </location>
</feature>